<dbReference type="SUPFAM" id="SSF52540">
    <property type="entry name" value="P-loop containing nucleoside triphosphate hydrolases"/>
    <property type="match status" value="1"/>
</dbReference>
<evidence type="ECO:0000256" key="9">
    <source>
        <dbReference type="ARBA" id="ARBA00023141"/>
    </source>
</evidence>
<evidence type="ECO:0000256" key="4">
    <source>
        <dbReference type="ARBA" id="ARBA00022605"/>
    </source>
</evidence>
<dbReference type="EMBL" id="LZSY01000176">
    <property type="protein sequence ID" value="OBB82569.1"/>
    <property type="molecule type" value="Genomic_DNA"/>
</dbReference>
<feature type="binding site" evidence="11">
    <location>
        <begin position="12"/>
        <end position="17"/>
    </location>
    <ligand>
        <name>ATP</name>
        <dbReference type="ChEBI" id="CHEBI:30616"/>
    </ligand>
</feature>
<feature type="binding site" evidence="11">
    <location>
        <position position="34"/>
    </location>
    <ligand>
        <name>substrate</name>
    </ligand>
</feature>
<dbReference type="PRINTS" id="PR01100">
    <property type="entry name" value="SHIKIMTKNASE"/>
</dbReference>
<comment type="pathway">
    <text evidence="1 11">Metabolic intermediate biosynthesis; chorismate biosynthesis; chorismate from D-erythrose 4-phosphate and phosphoenolpyruvate: step 5/7.</text>
</comment>
<dbReference type="GO" id="GO:0009073">
    <property type="term" value="P:aromatic amino acid family biosynthetic process"/>
    <property type="evidence" value="ECO:0007669"/>
    <property type="project" value="UniProtKB-KW"/>
</dbReference>
<keyword evidence="4 11" id="KW-0028">Amino-acid biosynthesis</keyword>
<accession>A0A1A0VH87</accession>
<dbReference type="OrthoDB" id="9800332at2"/>
<dbReference type="UniPathway" id="UPA00053">
    <property type="reaction ID" value="UER00088"/>
</dbReference>
<dbReference type="GO" id="GO:0005829">
    <property type="term" value="C:cytosol"/>
    <property type="evidence" value="ECO:0007669"/>
    <property type="project" value="TreeGrafter"/>
</dbReference>
<dbReference type="InterPro" id="IPR023000">
    <property type="entry name" value="Shikimate_kinase_CS"/>
</dbReference>
<comment type="subunit">
    <text evidence="11">Monomer.</text>
</comment>
<evidence type="ECO:0000256" key="1">
    <source>
        <dbReference type="ARBA" id="ARBA00004842"/>
    </source>
</evidence>
<keyword evidence="5 11" id="KW-0808">Transferase</keyword>
<comment type="similarity">
    <text evidence="2 11">Belongs to the shikimate kinase family.</text>
</comment>
<reference evidence="14" key="1">
    <citation type="submission" date="2016-06" db="EMBL/GenBank/DDBJ databases">
        <authorList>
            <person name="Sutton G."/>
            <person name="Brinkac L."/>
            <person name="Sanka R."/>
            <person name="Adams M."/>
            <person name="Lau E."/>
            <person name="Mehaffy C."/>
            <person name="Tameris M."/>
            <person name="Hatherill M."/>
            <person name="Hanekom W."/>
            <person name="Mahomed H."/>
            <person name="Mcshane H."/>
        </authorList>
    </citation>
    <scope>NUCLEOTIDE SEQUENCE [LARGE SCALE GENOMIC DNA]</scope>
    <source>
        <strain evidence="14">852002-10433_SCH5171157</strain>
    </source>
</reference>
<feature type="compositionally biased region" description="Low complexity" evidence="12">
    <location>
        <begin position="225"/>
        <end position="236"/>
    </location>
</feature>
<dbReference type="InterPro" id="IPR031322">
    <property type="entry name" value="Shikimate/glucono_kinase"/>
</dbReference>
<dbReference type="Gene3D" id="3.40.50.300">
    <property type="entry name" value="P-loop containing nucleotide triphosphate hydrolases"/>
    <property type="match status" value="1"/>
</dbReference>
<evidence type="ECO:0000256" key="5">
    <source>
        <dbReference type="ARBA" id="ARBA00022679"/>
    </source>
</evidence>
<dbReference type="PANTHER" id="PTHR21087">
    <property type="entry name" value="SHIKIMATE KINASE"/>
    <property type="match status" value="1"/>
</dbReference>
<feature type="binding site" evidence="11">
    <location>
        <position position="117"/>
    </location>
    <ligand>
        <name>ATP</name>
        <dbReference type="ChEBI" id="CHEBI:30616"/>
    </ligand>
</feature>
<keyword evidence="11" id="KW-0963">Cytoplasm</keyword>
<dbReference type="Proteomes" id="UP000094008">
    <property type="component" value="Unassembled WGS sequence"/>
</dbReference>
<dbReference type="AlphaFoldDB" id="A0A1A0VH87"/>
<evidence type="ECO:0000256" key="8">
    <source>
        <dbReference type="ARBA" id="ARBA00022840"/>
    </source>
</evidence>
<feature type="binding site" evidence="11">
    <location>
        <position position="16"/>
    </location>
    <ligand>
        <name>Mg(2+)</name>
        <dbReference type="ChEBI" id="CHEBI:18420"/>
    </ligand>
</feature>
<feature type="compositionally biased region" description="Low complexity" evidence="12">
    <location>
        <begin position="196"/>
        <end position="213"/>
    </location>
</feature>
<evidence type="ECO:0000256" key="11">
    <source>
        <dbReference type="HAMAP-Rule" id="MF_00109"/>
    </source>
</evidence>
<evidence type="ECO:0000256" key="12">
    <source>
        <dbReference type="SAM" id="MobiDB-lite"/>
    </source>
</evidence>
<name>A0A1A0VH87_MYCPR</name>
<dbReference type="PANTHER" id="PTHR21087:SF16">
    <property type="entry name" value="SHIKIMATE KINASE 1, CHLOROPLASTIC"/>
    <property type="match status" value="1"/>
</dbReference>
<evidence type="ECO:0000256" key="6">
    <source>
        <dbReference type="ARBA" id="ARBA00022741"/>
    </source>
</evidence>
<feature type="binding site" evidence="11">
    <location>
        <position position="80"/>
    </location>
    <ligand>
        <name>substrate</name>
    </ligand>
</feature>
<feature type="compositionally biased region" description="Low complexity" evidence="12">
    <location>
        <begin position="169"/>
        <end position="184"/>
    </location>
</feature>
<organism evidence="13 14">
    <name type="scientific">Mycolicibacterium peregrinum</name>
    <name type="common">Mycobacterium peregrinum</name>
    <dbReference type="NCBI Taxonomy" id="43304"/>
    <lineage>
        <taxon>Bacteria</taxon>
        <taxon>Bacillati</taxon>
        <taxon>Actinomycetota</taxon>
        <taxon>Actinomycetes</taxon>
        <taxon>Mycobacteriales</taxon>
        <taxon>Mycobacteriaceae</taxon>
        <taxon>Mycolicibacterium</taxon>
    </lineage>
</organism>
<dbReference type="InterPro" id="IPR027417">
    <property type="entry name" value="P-loop_NTPase"/>
</dbReference>
<comment type="subcellular location">
    <subcellularLocation>
        <location evidence="11">Cytoplasm</location>
    </subcellularLocation>
</comment>
<sequence>MAPKAVLIGLPGSGKSTIGRRLAKALNLTMLDTDAAIEETTGRTIADIFATDGEAEFRRIEEEVIRSALSTHDGVLSLGGGAVTTSGVRAALAGHTVVYLEISAAEGVRRTGGSTVRPLLAGPDRAEKYRALMSERVPLYRRVATMRINTNRRNPGAVVRSIVTRLENPPVQKQPQKQQGQTARTTKRRRRRPPWRRGAASAPSSSGSEATGGKAPATTSDTESAAIPTPAALAARNAERHDD</sequence>
<dbReference type="InterPro" id="IPR000623">
    <property type="entry name" value="Shikimate_kinase/TSH1"/>
</dbReference>
<dbReference type="HAMAP" id="MF_00109">
    <property type="entry name" value="Shikimate_kinase"/>
    <property type="match status" value="1"/>
</dbReference>
<dbReference type="GO" id="GO:0000287">
    <property type="term" value="F:magnesium ion binding"/>
    <property type="evidence" value="ECO:0007669"/>
    <property type="project" value="UniProtKB-UniRule"/>
</dbReference>
<dbReference type="RefSeq" id="WP_064887067.1">
    <property type="nucleotide sequence ID" value="NZ_LZSY01000176.1"/>
</dbReference>
<comment type="function">
    <text evidence="11">Catalyzes the specific phosphorylation of the 3-hydroxyl group of shikimic acid using ATP as a cosubstrate.</text>
</comment>
<comment type="caution">
    <text evidence="13">The sequence shown here is derived from an EMBL/GenBank/DDBJ whole genome shotgun (WGS) entry which is preliminary data.</text>
</comment>
<proteinExistence type="inferred from homology"/>
<dbReference type="GO" id="GO:0004765">
    <property type="term" value="F:shikimate kinase activity"/>
    <property type="evidence" value="ECO:0007669"/>
    <property type="project" value="UniProtKB-UniRule"/>
</dbReference>
<evidence type="ECO:0000256" key="10">
    <source>
        <dbReference type="ARBA" id="ARBA00048567"/>
    </source>
</evidence>
<protein>
    <recommendedName>
        <fullName evidence="3 11">Shikimate kinase</fullName>
        <shortName evidence="11">SK</shortName>
        <ecNumber evidence="3 11">2.7.1.71</ecNumber>
    </recommendedName>
</protein>
<keyword evidence="9 11" id="KW-0057">Aromatic amino acid biosynthesis</keyword>
<feature type="region of interest" description="Disordered" evidence="12">
    <location>
        <begin position="166"/>
        <end position="243"/>
    </location>
</feature>
<feature type="compositionally biased region" description="Basic residues" evidence="12">
    <location>
        <begin position="185"/>
        <end position="195"/>
    </location>
</feature>
<dbReference type="Pfam" id="PF01202">
    <property type="entry name" value="SKI"/>
    <property type="match status" value="1"/>
</dbReference>
<keyword evidence="8 11" id="KW-0067">ATP-binding</keyword>
<dbReference type="GO" id="GO:0005524">
    <property type="term" value="F:ATP binding"/>
    <property type="evidence" value="ECO:0007669"/>
    <property type="project" value="UniProtKB-UniRule"/>
</dbReference>
<evidence type="ECO:0000256" key="3">
    <source>
        <dbReference type="ARBA" id="ARBA00012154"/>
    </source>
</evidence>
<keyword evidence="7 11" id="KW-0418">Kinase</keyword>
<keyword evidence="6 11" id="KW-0547">Nucleotide-binding</keyword>
<comment type="catalytic activity">
    <reaction evidence="10 11">
        <text>shikimate + ATP = 3-phosphoshikimate + ADP + H(+)</text>
        <dbReference type="Rhea" id="RHEA:13121"/>
        <dbReference type="ChEBI" id="CHEBI:15378"/>
        <dbReference type="ChEBI" id="CHEBI:30616"/>
        <dbReference type="ChEBI" id="CHEBI:36208"/>
        <dbReference type="ChEBI" id="CHEBI:145989"/>
        <dbReference type="ChEBI" id="CHEBI:456216"/>
        <dbReference type="EC" id="2.7.1.71"/>
    </reaction>
</comment>
<keyword evidence="11" id="KW-0460">Magnesium</keyword>
<evidence type="ECO:0000256" key="2">
    <source>
        <dbReference type="ARBA" id="ARBA00006997"/>
    </source>
</evidence>
<dbReference type="CDD" id="cd00464">
    <property type="entry name" value="SK"/>
    <property type="match status" value="1"/>
</dbReference>
<comment type="cofactor">
    <cofactor evidence="11">
        <name>Mg(2+)</name>
        <dbReference type="ChEBI" id="CHEBI:18420"/>
    </cofactor>
    <text evidence="11">Binds 1 Mg(2+) ion per subunit.</text>
</comment>
<dbReference type="GO" id="GO:0008652">
    <property type="term" value="P:amino acid biosynthetic process"/>
    <property type="evidence" value="ECO:0007669"/>
    <property type="project" value="UniProtKB-KW"/>
</dbReference>
<evidence type="ECO:0000313" key="14">
    <source>
        <dbReference type="Proteomes" id="UP000094008"/>
    </source>
</evidence>
<evidence type="ECO:0000256" key="7">
    <source>
        <dbReference type="ARBA" id="ARBA00022777"/>
    </source>
</evidence>
<evidence type="ECO:0000313" key="13">
    <source>
        <dbReference type="EMBL" id="OBB82569.1"/>
    </source>
</evidence>
<keyword evidence="11" id="KW-0479">Metal-binding</keyword>
<dbReference type="PROSITE" id="PS01128">
    <property type="entry name" value="SHIKIMATE_KINASE"/>
    <property type="match status" value="1"/>
</dbReference>
<feature type="binding site" evidence="11">
    <location>
        <position position="153"/>
    </location>
    <ligand>
        <name>ATP</name>
        <dbReference type="ChEBI" id="CHEBI:30616"/>
    </ligand>
</feature>
<feature type="binding site" evidence="11">
    <location>
        <position position="136"/>
    </location>
    <ligand>
        <name>substrate</name>
    </ligand>
</feature>
<feature type="binding site" evidence="11">
    <location>
        <position position="58"/>
    </location>
    <ligand>
        <name>substrate</name>
    </ligand>
</feature>
<gene>
    <name evidence="11" type="primary">aroK</name>
    <name evidence="13" type="ORF">A5779_09150</name>
</gene>
<dbReference type="EC" id="2.7.1.71" evidence="3 11"/>
<dbReference type="GO" id="GO:0009423">
    <property type="term" value="P:chorismate biosynthetic process"/>
    <property type="evidence" value="ECO:0007669"/>
    <property type="project" value="UniProtKB-UniRule"/>
</dbReference>